<dbReference type="OrthoDB" id="5859291at2759"/>
<dbReference type="Proteomes" id="UP001151699">
    <property type="component" value="Chromosome A"/>
</dbReference>
<accession>A0A9Q0N848</accession>
<comment type="caution">
    <text evidence="1">The sequence shown here is derived from an EMBL/GenBank/DDBJ whole genome shotgun (WGS) entry which is preliminary data.</text>
</comment>
<dbReference type="EMBL" id="WJQU01000001">
    <property type="protein sequence ID" value="KAJ6645465.1"/>
    <property type="molecule type" value="Genomic_DNA"/>
</dbReference>
<organism evidence="1 2">
    <name type="scientific">Pseudolycoriella hygida</name>
    <dbReference type="NCBI Taxonomy" id="35572"/>
    <lineage>
        <taxon>Eukaryota</taxon>
        <taxon>Metazoa</taxon>
        <taxon>Ecdysozoa</taxon>
        <taxon>Arthropoda</taxon>
        <taxon>Hexapoda</taxon>
        <taxon>Insecta</taxon>
        <taxon>Pterygota</taxon>
        <taxon>Neoptera</taxon>
        <taxon>Endopterygota</taxon>
        <taxon>Diptera</taxon>
        <taxon>Nematocera</taxon>
        <taxon>Sciaroidea</taxon>
        <taxon>Sciaridae</taxon>
        <taxon>Pseudolycoriella</taxon>
    </lineage>
</organism>
<protein>
    <submittedName>
        <fullName evidence="1">ATP synthase subunit s, mitochondrial</fullName>
    </submittedName>
</protein>
<reference evidence="1" key="1">
    <citation type="submission" date="2022-07" db="EMBL/GenBank/DDBJ databases">
        <authorList>
            <person name="Trinca V."/>
            <person name="Uliana J.V.C."/>
            <person name="Torres T.T."/>
            <person name="Ward R.J."/>
            <person name="Monesi N."/>
        </authorList>
    </citation>
    <scope>NUCLEOTIDE SEQUENCE</scope>
    <source>
        <strain evidence="1">HSMRA1968</strain>
        <tissue evidence="1">Whole embryos</tissue>
    </source>
</reference>
<sequence length="160" mass="18351">MLLKIVGPDRLCAEWVLKNGGFVRFENQKWTIDYNALPAENYRYRIEEVDGTKSTIMAMGFDHFQNCTAIRKVTLKSCRYMENEALEKLGHLKESLCELEINGCYNVVDEGLQTLKQLTKLKKLSIENLPYVKNMKAVEEELQAALTNCVIEVKSKVSLI</sequence>
<dbReference type="InterPro" id="IPR032675">
    <property type="entry name" value="LRR_dom_sf"/>
</dbReference>
<dbReference type="SUPFAM" id="SSF52047">
    <property type="entry name" value="RNI-like"/>
    <property type="match status" value="1"/>
</dbReference>
<keyword evidence="2" id="KW-1185">Reference proteome</keyword>
<proteinExistence type="predicted"/>
<dbReference type="Gene3D" id="3.80.10.10">
    <property type="entry name" value="Ribonuclease Inhibitor"/>
    <property type="match status" value="1"/>
</dbReference>
<name>A0A9Q0N848_9DIPT</name>
<gene>
    <name evidence="1" type="primary">Dmac2l</name>
    <name evidence="1" type="ORF">Bhyg_00671</name>
</gene>
<evidence type="ECO:0000313" key="2">
    <source>
        <dbReference type="Proteomes" id="UP001151699"/>
    </source>
</evidence>
<dbReference type="AlphaFoldDB" id="A0A9Q0N848"/>
<evidence type="ECO:0000313" key="1">
    <source>
        <dbReference type="EMBL" id="KAJ6645465.1"/>
    </source>
</evidence>